<gene>
    <name evidence="1" type="primary">gb09056</name>
    <name evidence="1" type="ORF">PR202_gb09056</name>
</gene>
<dbReference type="Proteomes" id="UP001054889">
    <property type="component" value="Unassembled WGS sequence"/>
</dbReference>
<proteinExistence type="predicted"/>
<reference evidence="1" key="2">
    <citation type="submission" date="2021-12" db="EMBL/GenBank/DDBJ databases">
        <title>Resequencing data analysis of finger millet.</title>
        <authorList>
            <person name="Hatakeyama M."/>
            <person name="Aluri S."/>
            <person name="Balachadran M.T."/>
            <person name="Sivarajan S.R."/>
            <person name="Poveda L."/>
            <person name="Shimizu-Inatsugi R."/>
            <person name="Schlapbach R."/>
            <person name="Sreeman S.M."/>
            <person name="Shimizu K.K."/>
        </authorList>
    </citation>
    <scope>NUCLEOTIDE SEQUENCE</scope>
</reference>
<evidence type="ECO:0000313" key="2">
    <source>
        <dbReference type="Proteomes" id="UP001054889"/>
    </source>
</evidence>
<organism evidence="1 2">
    <name type="scientific">Eleusine coracana subsp. coracana</name>
    <dbReference type="NCBI Taxonomy" id="191504"/>
    <lineage>
        <taxon>Eukaryota</taxon>
        <taxon>Viridiplantae</taxon>
        <taxon>Streptophyta</taxon>
        <taxon>Embryophyta</taxon>
        <taxon>Tracheophyta</taxon>
        <taxon>Spermatophyta</taxon>
        <taxon>Magnoliopsida</taxon>
        <taxon>Liliopsida</taxon>
        <taxon>Poales</taxon>
        <taxon>Poaceae</taxon>
        <taxon>PACMAD clade</taxon>
        <taxon>Chloridoideae</taxon>
        <taxon>Cynodonteae</taxon>
        <taxon>Eleusininae</taxon>
        <taxon>Eleusine</taxon>
    </lineage>
</organism>
<comment type="caution">
    <text evidence="1">The sequence shown here is derived from an EMBL/GenBank/DDBJ whole genome shotgun (WGS) entry which is preliminary data.</text>
</comment>
<sequence length="80" mass="8884">MHTVLTTLRNAVLDLLVSRVPFRQLAPEQVHQYPQEGAGQGCQEESTVMLFTYLSNACSDLQLLRWPSISGLVIVGPFLV</sequence>
<name>A0AAV5EDT1_ELECO</name>
<evidence type="ECO:0000313" key="1">
    <source>
        <dbReference type="EMBL" id="GJN21569.1"/>
    </source>
</evidence>
<accession>A0AAV5EDT1</accession>
<keyword evidence="2" id="KW-1185">Reference proteome</keyword>
<reference evidence="1" key="1">
    <citation type="journal article" date="2018" name="DNA Res.">
        <title>Multiple hybrid de novo genome assembly of finger millet, an orphan allotetraploid crop.</title>
        <authorList>
            <person name="Hatakeyama M."/>
            <person name="Aluri S."/>
            <person name="Balachadran M.T."/>
            <person name="Sivarajan S.R."/>
            <person name="Patrignani A."/>
            <person name="Gruter S."/>
            <person name="Poveda L."/>
            <person name="Shimizu-Inatsugi R."/>
            <person name="Baeten J."/>
            <person name="Francoijs K.J."/>
            <person name="Nataraja K.N."/>
            <person name="Reddy Y.A.N."/>
            <person name="Phadnis S."/>
            <person name="Ravikumar R.L."/>
            <person name="Schlapbach R."/>
            <person name="Sreeman S.M."/>
            <person name="Shimizu K.K."/>
        </authorList>
    </citation>
    <scope>NUCLEOTIDE SEQUENCE</scope>
</reference>
<protein>
    <submittedName>
        <fullName evidence="1">Uncharacterized protein</fullName>
    </submittedName>
</protein>
<dbReference type="EMBL" id="BQKI01000075">
    <property type="protein sequence ID" value="GJN21569.1"/>
    <property type="molecule type" value="Genomic_DNA"/>
</dbReference>
<dbReference type="AlphaFoldDB" id="A0AAV5EDT1"/>